<name>A0A091AT20_9GAMM</name>
<comment type="caution">
    <text evidence="3">The sequence shown here is derived from an EMBL/GenBank/DDBJ whole genome shotgun (WGS) entry which is preliminary data.</text>
</comment>
<sequence length="205" mass="23084">MNALRKTLFCLLLLSASGLAAAADAWRLDPVHTRVLFKVDHAGFSQALGLFPDVKGELYFDPTDWASARLDVRIPLARLQIGDDGWRDKLLTRPFFDAADFPEARFVSTRVEPVDAENARVFGQLSLRGVAREVVLDVRLNKLARHPLTFRRTAGFSASAELDRRDFGMDAWPNVIGQRVTLEIQAEATRTRNDQEQDDADPQHR</sequence>
<dbReference type="STRING" id="1384054.N790_11460"/>
<dbReference type="EMBL" id="AVCH01000199">
    <property type="protein sequence ID" value="KFN42476.1"/>
    <property type="molecule type" value="Genomic_DNA"/>
</dbReference>
<keyword evidence="4" id="KW-1185">Reference proteome</keyword>
<keyword evidence="1" id="KW-0732">Signal</keyword>
<dbReference type="InterPro" id="IPR007372">
    <property type="entry name" value="Lipid/polyisoprenoid-bd_YceI"/>
</dbReference>
<dbReference type="RefSeq" id="WP_156970093.1">
    <property type="nucleotide sequence ID" value="NZ_AVCH01000199.1"/>
</dbReference>
<dbReference type="OrthoDB" id="9811006at2"/>
<dbReference type="Proteomes" id="UP000029392">
    <property type="component" value="Unassembled WGS sequence"/>
</dbReference>
<organism evidence="3 4">
    <name type="scientific">Arenimonas malthae CC-JY-1</name>
    <dbReference type="NCBI Taxonomy" id="1384054"/>
    <lineage>
        <taxon>Bacteria</taxon>
        <taxon>Pseudomonadati</taxon>
        <taxon>Pseudomonadota</taxon>
        <taxon>Gammaproteobacteria</taxon>
        <taxon>Lysobacterales</taxon>
        <taxon>Lysobacteraceae</taxon>
        <taxon>Arenimonas</taxon>
    </lineage>
</organism>
<feature type="signal peptide" evidence="1">
    <location>
        <begin position="1"/>
        <end position="22"/>
    </location>
</feature>
<dbReference type="SMART" id="SM00867">
    <property type="entry name" value="YceI"/>
    <property type="match status" value="1"/>
</dbReference>
<evidence type="ECO:0000313" key="4">
    <source>
        <dbReference type="Proteomes" id="UP000029392"/>
    </source>
</evidence>
<gene>
    <name evidence="3" type="ORF">N790_11460</name>
</gene>
<dbReference type="AlphaFoldDB" id="A0A091AT20"/>
<proteinExistence type="predicted"/>
<dbReference type="eggNOG" id="COG2353">
    <property type="taxonomic scope" value="Bacteria"/>
</dbReference>
<evidence type="ECO:0000256" key="1">
    <source>
        <dbReference type="SAM" id="SignalP"/>
    </source>
</evidence>
<dbReference type="InterPro" id="IPR036761">
    <property type="entry name" value="TTHA0802/YceI-like_sf"/>
</dbReference>
<evidence type="ECO:0000259" key="2">
    <source>
        <dbReference type="SMART" id="SM00867"/>
    </source>
</evidence>
<accession>A0A091AT20</accession>
<feature type="domain" description="Lipid/polyisoprenoid-binding YceI-like" evidence="2">
    <location>
        <begin position="25"/>
        <end position="189"/>
    </location>
</feature>
<dbReference type="Gene3D" id="2.40.128.110">
    <property type="entry name" value="Lipid/polyisoprenoid-binding, YceI-like"/>
    <property type="match status" value="1"/>
</dbReference>
<dbReference type="Pfam" id="PF04264">
    <property type="entry name" value="YceI"/>
    <property type="match status" value="1"/>
</dbReference>
<dbReference type="PATRIC" id="fig|1384054.3.peg.2484"/>
<dbReference type="SUPFAM" id="SSF101874">
    <property type="entry name" value="YceI-like"/>
    <property type="match status" value="1"/>
</dbReference>
<reference evidence="3 4" key="1">
    <citation type="submission" date="2013-09" db="EMBL/GenBank/DDBJ databases">
        <title>Genome sequencing of Arenimonas malthae.</title>
        <authorList>
            <person name="Chen F."/>
            <person name="Wang G."/>
        </authorList>
    </citation>
    <scope>NUCLEOTIDE SEQUENCE [LARGE SCALE GENOMIC DNA]</scope>
    <source>
        <strain evidence="3 4">CC-JY-1</strain>
    </source>
</reference>
<protein>
    <recommendedName>
        <fullName evidence="2">Lipid/polyisoprenoid-binding YceI-like domain-containing protein</fullName>
    </recommendedName>
</protein>
<dbReference type="PANTHER" id="PTHR34406:SF1">
    <property type="entry name" value="PROTEIN YCEI"/>
    <property type="match status" value="1"/>
</dbReference>
<feature type="chain" id="PRO_5001868843" description="Lipid/polyisoprenoid-binding YceI-like domain-containing protein" evidence="1">
    <location>
        <begin position="23"/>
        <end position="205"/>
    </location>
</feature>
<evidence type="ECO:0000313" key="3">
    <source>
        <dbReference type="EMBL" id="KFN42476.1"/>
    </source>
</evidence>
<dbReference type="PANTHER" id="PTHR34406">
    <property type="entry name" value="PROTEIN YCEI"/>
    <property type="match status" value="1"/>
</dbReference>